<evidence type="ECO:0000256" key="2">
    <source>
        <dbReference type="SAM" id="SignalP"/>
    </source>
</evidence>
<evidence type="ECO:0000256" key="1">
    <source>
        <dbReference type="SAM" id="MobiDB-lite"/>
    </source>
</evidence>
<keyword evidence="4" id="KW-1185">Reference proteome</keyword>
<proteinExistence type="predicted"/>
<dbReference type="EMBL" id="JBBLZC010000031">
    <property type="protein sequence ID" value="MEK0085612.1"/>
    <property type="molecule type" value="Genomic_DNA"/>
</dbReference>
<protein>
    <submittedName>
        <fullName evidence="3">Uncharacterized protein</fullName>
    </submittedName>
</protein>
<reference evidence="3 4" key="1">
    <citation type="submission" date="2024-01" db="EMBL/GenBank/DDBJ databases">
        <title>Multi-omics insights into the function and evolution of sodium benzoate biodegradation pathways in Benzoatithermus flavus gen. nov., sp. nov. from hot spring.</title>
        <authorList>
            <person name="Hu C.-J."/>
            <person name="Li W.-J."/>
        </authorList>
    </citation>
    <scope>NUCLEOTIDE SEQUENCE [LARGE SCALE GENOMIC DNA]</scope>
    <source>
        <strain evidence="3 4">SYSU G07066</strain>
    </source>
</reference>
<dbReference type="Proteomes" id="UP001375743">
    <property type="component" value="Unassembled WGS sequence"/>
</dbReference>
<feature type="chain" id="PRO_5046198583" evidence="2">
    <location>
        <begin position="27"/>
        <end position="114"/>
    </location>
</feature>
<organism evidence="3 4">
    <name type="scientific">Benzoatithermus flavus</name>
    <dbReference type="NCBI Taxonomy" id="3108223"/>
    <lineage>
        <taxon>Bacteria</taxon>
        <taxon>Pseudomonadati</taxon>
        <taxon>Pseudomonadota</taxon>
        <taxon>Alphaproteobacteria</taxon>
        <taxon>Geminicoccales</taxon>
        <taxon>Geminicoccaceae</taxon>
        <taxon>Benzoatithermus</taxon>
    </lineage>
</organism>
<name>A0ABU8XWM4_9PROT</name>
<feature type="compositionally biased region" description="Basic and acidic residues" evidence="1">
    <location>
        <begin position="86"/>
        <end position="114"/>
    </location>
</feature>
<dbReference type="RefSeq" id="WP_418161462.1">
    <property type="nucleotide sequence ID" value="NZ_JBBLZC010000031.1"/>
</dbReference>
<accession>A0ABU8XWM4</accession>
<gene>
    <name evidence="3" type="ORF">U1T56_20870</name>
</gene>
<sequence length="114" mass="11580">MHAMKKLNLLIAALHASALALGTAPAAVHAQDANEIRAYMNALAAGTPEAIQQFLLAYPHSMLPGSELGASIAASLGKPTGAVAGSDERGSGTDRGEISDSRNHGSGADRDGIY</sequence>
<comment type="caution">
    <text evidence="3">The sequence shown here is derived from an EMBL/GenBank/DDBJ whole genome shotgun (WGS) entry which is preliminary data.</text>
</comment>
<evidence type="ECO:0000313" key="3">
    <source>
        <dbReference type="EMBL" id="MEK0085612.1"/>
    </source>
</evidence>
<feature type="signal peptide" evidence="2">
    <location>
        <begin position="1"/>
        <end position="26"/>
    </location>
</feature>
<feature type="region of interest" description="Disordered" evidence="1">
    <location>
        <begin position="79"/>
        <end position="114"/>
    </location>
</feature>
<evidence type="ECO:0000313" key="4">
    <source>
        <dbReference type="Proteomes" id="UP001375743"/>
    </source>
</evidence>
<keyword evidence="2" id="KW-0732">Signal</keyword>